<sequence length="168" mass="18667">MSEKVTEHHRVHFGEGADTFGKDNKIVVQPAGDGKISLHLGFLKLCHRYKITVDLPRTLCGLNREDAIKEHEEDKIPNVNCKIKQISSGENAVSLVMELVAHKEKLLKEEVSIEVGSENTVHRIVLIARVLGKGQGTPLLRNGIHCIGNEEVDDESEASDWQGFDNKP</sequence>
<dbReference type="AlphaFoldDB" id="A0AAN9Z8B5"/>
<proteinExistence type="inferred from homology"/>
<reference evidence="3 4" key="1">
    <citation type="submission" date="2024-03" db="EMBL/GenBank/DDBJ databases">
        <title>The genome assembly and annotation of the cricket Gryllus longicercus Weissman &amp; Gray.</title>
        <authorList>
            <person name="Szrajer S."/>
            <person name="Gray D."/>
            <person name="Ylla G."/>
        </authorList>
    </citation>
    <scope>NUCLEOTIDE SEQUENCE [LARGE SCALE GENOMIC DNA]</scope>
    <source>
        <strain evidence="3">DAG 2021-001</strain>
        <tissue evidence="3">Whole body minus gut</tissue>
    </source>
</reference>
<dbReference type="PANTHER" id="PTHR13287:SF2">
    <property type="entry name" value="ADIPOSE-SECRETED SIGNALING PROTEIN"/>
    <property type="match status" value="1"/>
</dbReference>
<name>A0AAN9Z8B5_9ORTH</name>
<keyword evidence="4" id="KW-1185">Reference proteome</keyword>
<evidence type="ECO:0000313" key="4">
    <source>
        <dbReference type="Proteomes" id="UP001378592"/>
    </source>
</evidence>
<dbReference type="PANTHER" id="PTHR13287">
    <property type="entry name" value="ADIPOSE-SECRETED SIGNALING PROTEIN"/>
    <property type="match status" value="1"/>
</dbReference>
<evidence type="ECO:0000256" key="2">
    <source>
        <dbReference type="ARBA" id="ARBA00035300"/>
    </source>
</evidence>
<dbReference type="InterPro" id="IPR026794">
    <property type="entry name" value="ADISSP"/>
</dbReference>
<gene>
    <name evidence="3" type="ORF">R5R35_008980</name>
</gene>
<protein>
    <recommendedName>
        <fullName evidence="2">Adipose-secreted signaling protein</fullName>
    </recommendedName>
</protein>
<accession>A0AAN9Z8B5</accession>
<dbReference type="EMBL" id="JAZDUA010000147">
    <property type="protein sequence ID" value="KAK7866459.1"/>
    <property type="molecule type" value="Genomic_DNA"/>
</dbReference>
<organism evidence="3 4">
    <name type="scientific">Gryllus longicercus</name>
    <dbReference type="NCBI Taxonomy" id="2509291"/>
    <lineage>
        <taxon>Eukaryota</taxon>
        <taxon>Metazoa</taxon>
        <taxon>Ecdysozoa</taxon>
        <taxon>Arthropoda</taxon>
        <taxon>Hexapoda</taxon>
        <taxon>Insecta</taxon>
        <taxon>Pterygota</taxon>
        <taxon>Neoptera</taxon>
        <taxon>Polyneoptera</taxon>
        <taxon>Orthoptera</taxon>
        <taxon>Ensifera</taxon>
        <taxon>Gryllidea</taxon>
        <taxon>Grylloidea</taxon>
        <taxon>Gryllidae</taxon>
        <taxon>Gryllinae</taxon>
        <taxon>Gryllus</taxon>
    </lineage>
</organism>
<comment type="caution">
    <text evidence="3">The sequence shown here is derived from an EMBL/GenBank/DDBJ whole genome shotgun (WGS) entry which is preliminary data.</text>
</comment>
<evidence type="ECO:0000256" key="1">
    <source>
        <dbReference type="ARBA" id="ARBA00035018"/>
    </source>
</evidence>
<evidence type="ECO:0000313" key="3">
    <source>
        <dbReference type="EMBL" id="KAK7866459.1"/>
    </source>
</evidence>
<dbReference type="Proteomes" id="UP001378592">
    <property type="component" value="Unassembled WGS sequence"/>
</dbReference>
<comment type="similarity">
    <text evidence="1">Belongs to the ADISSP family.</text>
</comment>
<dbReference type="Pfam" id="PF15006">
    <property type="entry name" value="DUF4517"/>
    <property type="match status" value="1"/>
</dbReference>